<protein>
    <recommendedName>
        <fullName evidence="5">Putative pre-16S rRNA nuclease</fullName>
        <ecNumber evidence="5">3.1.-.-</ecNumber>
    </recommendedName>
</protein>
<dbReference type="InterPro" id="IPR006641">
    <property type="entry name" value="YqgF/RNaseH-like_dom"/>
</dbReference>
<keyword evidence="2 5" id="KW-0690">Ribosome biogenesis</keyword>
<accession>A0A0P1P486</accession>
<accession>A0A0P1LI86</accession>
<dbReference type="SMART" id="SM00732">
    <property type="entry name" value="YqgFc"/>
    <property type="match status" value="1"/>
</dbReference>
<accession>A0A0P1MSA8</accession>
<evidence type="ECO:0000313" key="8">
    <source>
        <dbReference type="Proteomes" id="UP000182011"/>
    </source>
</evidence>
<dbReference type="InterPro" id="IPR012337">
    <property type="entry name" value="RNaseH-like_sf"/>
</dbReference>
<dbReference type="EC" id="3.1.-.-" evidence="5"/>
<organism evidence="7 8">
    <name type="scientific">Candidatus Kryptonium thompsonii</name>
    <dbReference type="NCBI Taxonomy" id="1633631"/>
    <lineage>
        <taxon>Bacteria</taxon>
        <taxon>Pseudomonadati</taxon>
        <taxon>Candidatus Kryptoniota</taxon>
        <taxon>Candidatus Kryptonium</taxon>
    </lineage>
</organism>
<keyword evidence="4 5" id="KW-0378">Hydrolase</keyword>
<dbReference type="Proteomes" id="UP000182011">
    <property type="component" value="Unassembled WGS sequence"/>
</dbReference>
<comment type="function">
    <text evidence="5">Could be a nuclease involved in processing of the 5'-end of pre-16S rRNA.</text>
</comment>
<dbReference type="HAMAP" id="MF_00651">
    <property type="entry name" value="Nuclease_YqgF"/>
    <property type="match status" value="1"/>
</dbReference>
<dbReference type="Pfam" id="PF03652">
    <property type="entry name" value="RuvX"/>
    <property type="match status" value="1"/>
</dbReference>
<dbReference type="NCBIfam" id="TIGR00250">
    <property type="entry name" value="RNAse_H_YqgF"/>
    <property type="match status" value="1"/>
</dbReference>
<evidence type="ECO:0000259" key="6">
    <source>
        <dbReference type="SMART" id="SM00732"/>
    </source>
</evidence>
<dbReference type="InterPro" id="IPR037027">
    <property type="entry name" value="YqgF/RNaseH-like_dom_sf"/>
</dbReference>
<evidence type="ECO:0000256" key="2">
    <source>
        <dbReference type="ARBA" id="ARBA00022517"/>
    </source>
</evidence>
<accession>A0A0S4MZC4</accession>
<dbReference type="CDD" id="cd16964">
    <property type="entry name" value="YqgF"/>
    <property type="match status" value="1"/>
</dbReference>
<evidence type="ECO:0000256" key="3">
    <source>
        <dbReference type="ARBA" id="ARBA00022722"/>
    </source>
</evidence>
<dbReference type="GO" id="GO:0005829">
    <property type="term" value="C:cytosol"/>
    <property type="evidence" value="ECO:0007669"/>
    <property type="project" value="TreeGrafter"/>
</dbReference>
<dbReference type="EMBL" id="FAOP01000003">
    <property type="protein sequence ID" value="CUU02893.1"/>
    <property type="molecule type" value="Genomic_DNA"/>
</dbReference>
<sequence>MGIDFGSKRIGISISDPTLTIAQGLFVLENNSGIFDEIKKVCAQYDVNLIVVGLPLSLSGNYSSKTAEVLKFIDELKSRLGIKVVKWDERLTTKIAQKSKIDMNLKRKKRQNKNLDDIISSTLILQSYLDFLKNKEKVIEQDEV</sequence>
<evidence type="ECO:0000256" key="4">
    <source>
        <dbReference type="ARBA" id="ARBA00022801"/>
    </source>
</evidence>
<feature type="domain" description="YqgF/RNase H-like" evidence="6">
    <location>
        <begin position="1"/>
        <end position="96"/>
    </location>
</feature>
<evidence type="ECO:0000256" key="5">
    <source>
        <dbReference type="HAMAP-Rule" id="MF_00651"/>
    </source>
</evidence>
<dbReference type="PANTHER" id="PTHR33317:SF4">
    <property type="entry name" value="POLYNUCLEOTIDYL TRANSFERASE, RIBONUCLEASE H-LIKE SUPERFAMILY PROTEIN"/>
    <property type="match status" value="1"/>
</dbReference>
<evidence type="ECO:0000256" key="1">
    <source>
        <dbReference type="ARBA" id="ARBA00022490"/>
    </source>
</evidence>
<dbReference type="SUPFAM" id="SSF53098">
    <property type="entry name" value="Ribonuclease H-like"/>
    <property type="match status" value="1"/>
</dbReference>
<dbReference type="GO" id="GO:0004518">
    <property type="term" value="F:nuclease activity"/>
    <property type="evidence" value="ECO:0007669"/>
    <property type="project" value="UniProtKB-KW"/>
</dbReference>
<dbReference type="Gene3D" id="3.30.420.140">
    <property type="entry name" value="YqgF/RNase H-like domain"/>
    <property type="match status" value="1"/>
</dbReference>
<evidence type="ECO:0000313" key="7">
    <source>
        <dbReference type="EMBL" id="CUU02893.1"/>
    </source>
</evidence>
<comment type="subcellular location">
    <subcellularLocation>
        <location evidence="5">Cytoplasm</location>
    </subcellularLocation>
</comment>
<name>A0A0P1LI86_9BACT</name>
<keyword evidence="1 5" id="KW-0963">Cytoplasm</keyword>
<dbReference type="GO" id="GO:0000967">
    <property type="term" value="P:rRNA 5'-end processing"/>
    <property type="evidence" value="ECO:0007669"/>
    <property type="project" value="UniProtKB-UniRule"/>
</dbReference>
<reference evidence="7 8" key="1">
    <citation type="submission" date="2015-11" db="EMBL/GenBank/DDBJ databases">
        <authorList>
            <person name="Zhang Y."/>
            <person name="Guo Z."/>
        </authorList>
    </citation>
    <scope>NUCLEOTIDE SEQUENCE [LARGE SCALE GENOMIC DNA]</scope>
    <source>
        <strain evidence="7">JGI-4</strain>
    </source>
</reference>
<keyword evidence="3 5" id="KW-0540">Nuclease</keyword>
<dbReference type="STRING" id="1633631.GCA_001442925_00631"/>
<gene>
    <name evidence="7" type="ORF">JGI4_00631</name>
</gene>
<comment type="similarity">
    <text evidence="5">Belongs to the YqgF HJR family.</text>
</comment>
<proteinExistence type="inferred from homology"/>
<dbReference type="AlphaFoldDB" id="A0A0P1LI86"/>
<accession>A0A0N7MQ71</accession>
<dbReference type="PANTHER" id="PTHR33317">
    <property type="entry name" value="POLYNUCLEOTIDYL TRANSFERASE, RIBONUCLEASE H-LIKE SUPERFAMILY PROTEIN"/>
    <property type="match status" value="1"/>
</dbReference>
<dbReference type="InterPro" id="IPR005227">
    <property type="entry name" value="YqgF"/>
</dbReference>
<dbReference type="GO" id="GO:0016788">
    <property type="term" value="F:hydrolase activity, acting on ester bonds"/>
    <property type="evidence" value="ECO:0007669"/>
    <property type="project" value="UniProtKB-UniRule"/>
</dbReference>